<dbReference type="Pfam" id="PF01497">
    <property type="entry name" value="Peripla_BP_2"/>
    <property type="match status" value="1"/>
</dbReference>
<sequence>MIKSPYFLLLLVACIFITIPVSAYDFTLSVYGNANMDDIIDEDDITYLKGIISGVNEKTQFADANYDGIVNEDDISQIESIIAGDETTLTLVDCEGVTVSLDVPVSNIITLFTGPLRRIVQLGAVDKVVGIGNQIQNSSNLLVLHAYPELETLPKVGSAMDPSQEAIVSLNPDVIIGTFHTDKDTSQVLSQNTGIPFIYVKPEANFDSNEGAYETWRMLGLILGKDASLRAENLIQYCDEKINEINEYTSTIPDEEKTRAYICAGTGIPTTTNIYEPIEIAGGINVAVNTVSNPFGWGQVDISNEQILDWNPDVILIPYTTQDVVLSDPTLQVVNAVKNSQVYDTMAWKMGWDPATGLCECYYLAKIFYPDLFKDLNVEGECNEILEKFYGVSGLYDWMLENCGDYVTWN</sequence>
<evidence type="ECO:0000259" key="1">
    <source>
        <dbReference type="PROSITE" id="PS50983"/>
    </source>
</evidence>
<evidence type="ECO:0000313" key="2">
    <source>
        <dbReference type="EMBL" id="PWR70207.1"/>
    </source>
</evidence>
<name>A0A2V2N237_9EURY</name>
<dbReference type="Proteomes" id="UP000245934">
    <property type="component" value="Unassembled WGS sequence"/>
</dbReference>
<dbReference type="SUPFAM" id="SSF53807">
    <property type="entry name" value="Helical backbone' metal receptor"/>
    <property type="match status" value="1"/>
</dbReference>
<dbReference type="AlphaFoldDB" id="A0A2V2N237"/>
<dbReference type="PANTHER" id="PTHR30535">
    <property type="entry name" value="VITAMIN B12-BINDING PROTEIN"/>
    <property type="match status" value="1"/>
</dbReference>
<proteinExistence type="predicted"/>
<dbReference type="PANTHER" id="PTHR30535:SF34">
    <property type="entry name" value="MOLYBDATE-BINDING PROTEIN MOLA"/>
    <property type="match status" value="1"/>
</dbReference>
<feature type="domain" description="Fe/B12 periplasmic-binding" evidence="1">
    <location>
        <begin position="107"/>
        <end position="376"/>
    </location>
</feature>
<gene>
    <name evidence="2" type="ORF">DLD82_16380</name>
</gene>
<protein>
    <recommendedName>
        <fullName evidence="1">Fe/B12 periplasmic-binding domain-containing protein</fullName>
    </recommendedName>
</protein>
<organism evidence="2 3">
    <name type="scientific">Methanospirillum stamsii</name>
    <dbReference type="NCBI Taxonomy" id="1277351"/>
    <lineage>
        <taxon>Archaea</taxon>
        <taxon>Methanobacteriati</taxon>
        <taxon>Methanobacteriota</taxon>
        <taxon>Stenosarchaea group</taxon>
        <taxon>Methanomicrobia</taxon>
        <taxon>Methanomicrobiales</taxon>
        <taxon>Methanospirillaceae</taxon>
        <taxon>Methanospirillum</taxon>
    </lineage>
</organism>
<dbReference type="InterPro" id="IPR050902">
    <property type="entry name" value="ABC_Transporter_SBP"/>
</dbReference>
<dbReference type="EMBL" id="QGMZ01000046">
    <property type="protein sequence ID" value="PWR70207.1"/>
    <property type="molecule type" value="Genomic_DNA"/>
</dbReference>
<dbReference type="InterPro" id="IPR002491">
    <property type="entry name" value="ABC_transptr_periplasmic_BD"/>
</dbReference>
<keyword evidence="3" id="KW-1185">Reference proteome</keyword>
<dbReference type="InterPro" id="IPR036439">
    <property type="entry name" value="Dockerin_dom_sf"/>
</dbReference>
<dbReference type="GO" id="GO:0000272">
    <property type="term" value="P:polysaccharide catabolic process"/>
    <property type="evidence" value="ECO:0007669"/>
    <property type="project" value="InterPro"/>
</dbReference>
<comment type="caution">
    <text evidence="2">The sequence shown here is derived from an EMBL/GenBank/DDBJ whole genome shotgun (WGS) entry which is preliminary data.</text>
</comment>
<accession>A0A2V2N237</accession>
<evidence type="ECO:0000313" key="3">
    <source>
        <dbReference type="Proteomes" id="UP000245934"/>
    </source>
</evidence>
<dbReference type="Gene3D" id="1.10.1330.10">
    <property type="entry name" value="Dockerin domain"/>
    <property type="match status" value="1"/>
</dbReference>
<dbReference type="Gene3D" id="3.40.50.1980">
    <property type="entry name" value="Nitrogenase molybdenum iron protein domain"/>
    <property type="match status" value="2"/>
</dbReference>
<reference evidence="2 3" key="1">
    <citation type="submission" date="2018-05" db="EMBL/GenBank/DDBJ databases">
        <title>Draft genome of Methanospirillum stamsii Pt1.</title>
        <authorList>
            <person name="Dueholm M.S."/>
            <person name="Nielsen P.H."/>
            <person name="Bakmann L.F."/>
            <person name="Otzen D.E."/>
        </authorList>
    </citation>
    <scope>NUCLEOTIDE SEQUENCE [LARGE SCALE GENOMIC DNA]</scope>
    <source>
        <strain evidence="2 3">Pt1</strain>
    </source>
</reference>
<dbReference type="SUPFAM" id="SSF63446">
    <property type="entry name" value="Type I dockerin domain"/>
    <property type="match status" value="1"/>
</dbReference>
<dbReference type="PROSITE" id="PS50983">
    <property type="entry name" value="FE_B12_PBP"/>
    <property type="match status" value="1"/>
</dbReference>